<evidence type="ECO:0000256" key="1">
    <source>
        <dbReference type="SAM" id="MobiDB-lite"/>
    </source>
</evidence>
<accession>A0A7I7K9S7</accession>
<feature type="compositionally biased region" description="Low complexity" evidence="1">
    <location>
        <begin position="54"/>
        <end position="70"/>
    </location>
</feature>
<evidence type="ECO:0000313" key="3">
    <source>
        <dbReference type="Proteomes" id="UP000467006"/>
    </source>
</evidence>
<evidence type="ECO:0000313" key="2">
    <source>
        <dbReference type="EMBL" id="BBX20374.1"/>
    </source>
</evidence>
<name>A0A7I7K9S7_9MYCO</name>
<organism evidence="2 3">
    <name type="scientific">Mycolicibacterium duvalii</name>
    <dbReference type="NCBI Taxonomy" id="39688"/>
    <lineage>
        <taxon>Bacteria</taxon>
        <taxon>Bacillati</taxon>
        <taxon>Actinomycetota</taxon>
        <taxon>Actinomycetes</taxon>
        <taxon>Mycobacteriales</taxon>
        <taxon>Mycobacteriaceae</taxon>
        <taxon>Mycolicibacterium</taxon>
    </lineage>
</organism>
<sequence>MPRADIAPATTSTDDNRTISCPTPKPGGGTGIAPATPPIALARPPPSAVDLNHGSHALTASTTAHSATNHPGSARAMGKY</sequence>
<protein>
    <submittedName>
        <fullName evidence="2">Uncharacterized protein</fullName>
    </submittedName>
</protein>
<feature type="compositionally biased region" description="Low complexity" evidence="1">
    <location>
        <begin position="32"/>
        <end position="42"/>
    </location>
</feature>
<proteinExistence type="predicted"/>
<dbReference type="EMBL" id="AP022563">
    <property type="protein sequence ID" value="BBX20374.1"/>
    <property type="molecule type" value="Genomic_DNA"/>
</dbReference>
<reference evidence="2 3" key="1">
    <citation type="journal article" date="2019" name="Emerg. Microbes Infect.">
        <title>Comprehensive subspecies identification of 175 nontuberculous mycobacteria species based on 7547 genomic profiles.</title>
        <authorList>
            <person name="Matsumoto Y."/>
            <person name="Kinjo T."/>
            <person name="Motooka D."/>
            <person name="Nabeya D."/>
            <person name="Jung N."/>
            <person name="Uechi K."/>
            <person name="Horii T."/>
            <person name="Iida T."/>
            <person name="Fujita J."/>
            <person name="Nakamura S."/>
        </authorList>
    </citation>
    <scope>NUCLEOTIDE SEQUENCE [LARGE SCALE GENOMIC DNA]</scope>
    <source>
        <strain evidence="2 3">JCM 6396</strain>
    </source>
</reference>
<gene>
    <name evidence="2" type="ORF">MDUV_52340</name>
</gene>
<dbReference type="AlphaFoldDB" id="A0A7I7K9S7"/>
<feature type="compositionally biased region" description="Polar residues" evidence="1">
    <location>
        <begin position="9"/>
        <end position="21"/>
    </location>
</feature>
<feature type="region of interest" description="Disordered" evidence="1">
    <location>
        <begin position="1"/>
        <end position="80"/>
    </location>
</feature>
<dbReference type="Proteomes" id="UP000467006">
    <property type="component" value="Chromosome"/>
</dbReference>
<dbReference type="KEGG" id="mdu:MDUV_52340"/>
<keyword evidence="3" id="KW-1185">Reference proteome</keyword>